<name>A0A2U1CNM7_9BURK</name>
<dbReference type="InterPro" id="IPR015797">
    <property type="entry name" value="NUDIX_hydrolase-like_dom_sf"/>
</dbReference>
<dbReference type="CDD" id="cd03676">
    <property type="entry name" value="NUDIX_Tnr3_like"/>
    <property type="match status" value="1"/>
</dbReference>
<dbReference type="PROSITE" id="PS51462">
    <property type="entry name" value="NUDIX"/>
    <property type="match status" value="1"/>
</dbReference>
<comment type="caution">
    <text evidence="2">The sequence shown here is derived from an EMBL/GenBank/DDBJ whole genome shotgun (WGS) entry which is preliminary data.</text>
</comment>
<sequence length="275" mass="30137">MNAPPAKSLLSTLEKRYARLVPRIQQLPPSGSRPLTVTGRVAGWITPRATRALAHLDGVRVEPEAVCIDASAAGRRLQVNQVLAQAAMLMRDAGCLRAWRDELLDVVGEGKTLGVIERAAIRPLGMLTRAVHLNAWTPDGRLWIALRSATKSTDPGLWDTLVGGLAVAGETLDASLLRESQEEAGLSPGQLEQRSPLRIVLRMHRRLPEGYQVEDVLVSECVLDESIPMNNQDGEVDEIRAVTIDEAWTLVQEGRFTVEAELVVVEGLIRRLLSQ</sequence>
<evidence type="ECO:0000259" key="1">
    <source>
        <dbReference type="PROSITE" id="PS51462"/>
    </source>
</evidence>
<dbReference type="OrthoDB" id="5621792at2"/>
<dbReference type="InterPro" id="IPR031804">
    <property type="entry name" value="DUF4743"/>
</dbReference>
<proteinExistence type="predicted"/>
<reference evidence="2 3" key="1">
    <citation type="submission" date="2018-04" db="EMBL/GenBank/DDBJ databases">
        <title>Genomic Encyclopedia of Type Strains, Phase IV (KMG-IV): sequencing the most valuable type-strain genomes for metagenomic binning, comparative biology and taxonomic classification.</title>
        <authorList>
            <person name="Goeker M."/>
        </authorList>
    </citation>
    <scope>NUCLEOTIDE SEQUENCE [LARGE SCALE GENOMIC DNA]</scope>
    <source>
        <strain evidence="2 3">DSM 10065</strain>
    </source>
</reference>
<dbReference type="STRING" id="1231391.GCA_000308195_02901"/>
<dbReference type="RefSeq" id="WP_116518484.1">
    <property type="nucleotide sequence ID" value="NZ_JACCEX010000002.1"/>
</dbReference>
<dbReference type="Pfam" id="PF15916">
    <property type="entry name" value="DUF4743"/>
    <property type="match status" value="1"/>
</dbReference>
<dbReference type="EMBL" id="QEKO01000002">
    <property type="protein sequence ID" value="PVY62626.1"/>
    <property type="molecule type" value="Genomic_DNA"/>
</dbReference>
<accession>A0A2U1CNM7</accession>
<evidence type="ECO:0000313" key="2">
    <source>
        <dbReference type="EMBL" id="PVY62626.1"/>
    </source>
</evidence>
<dbReference type="Gene3D" id="3.90.79.10">
    <property type="entry name" value="Nucleoside Triphosphate Pyrophosphohydrolase"/>
    <property type="match status" value="1"/>
</dbReference>
<dbReference type="SUPFAM" id="SSF55811">
    <property type="entry name" value="Nudix"/>
    <property type="match status" value="1"/>
</dbReference>
<gene>
    <name evidence="2" type="ORF">C7440_2121</name>
</gene>
<feature type="domain" description="Nudix hydrolase" evidence="1">
    <location>
        <begin position="126"/>
        <end position="264"/>
    </location>
</feature>
<dbReference type="InterPro" id="IPR000086">
    <property type="entry name" value="NUDIX_hydrolase_dom"/>
</dbReference>
<dbReference type="AlphaFoldDB" id="A0A2U1CNM7"/>
<protein>
    <submittedName>
        <fullName evidence="2">Isopentenyldiphosphate isomerase</fullName>
    </submittedName>
</protein>
<dbReference type="Proteomes" id="UP000246145">
    <property type="component" value="Unassembled WGS sequence"/>
</dbReference>
<organism evidence="2 3">
    <name type="scientific">Pusillimonas noertemannii</name>
    <dbReference type="NCBI Taxonomy" id="305977"/>
    <lineage>
        <taxon>Bacteria</taxon>
        <taxon>Pseudomonadati</taxon>
        <taxon>Pseudomonadota</taxon>
        <taxon>Betaproteobacteria</taxon>
        <taxon>Burkholderiales</taxon>
        <taxon>Alcaligenaceae</taxon>
        <taxon>Pusillimonas</taxon>
    </lineage>
</organism>
<dbReference type="Pfam" id="PF00293">
    <property type="entry name" value="NUDIX"/>
    <property type="match status" value="1"/>
</dbReference>
<keyword evidence="2" id="KW-0413">Isomerase</keyword>
<evidence type="ECO:0000313" key="3">
    <source>
        <dbReference type="Proteomes" id="UP000246145"/>
    </source>
</evidence>
<keyword evidence="3" id="KW-1185">Reference proteome</keyword>
<dbReference type="GO" id="GO:0016853">
    <property type="term" value="F:isomerase activity"/>
    <property type="evidence" value="ECO:0007669"/>
    <property type="project" value="UniProtKB-KW"/>
</dbReference>